<dbReference type="Gene3D" id="3.40.720.10">
    <property type="entry name" value="Alkaline Phosphatase, subunit A"/>
    <property type="match status" value="1"/>
</dbReference>
<evidence type="ECO:0000256" key="4">
    <source>
        <dbReference type="ARBA" id="ARBA00022729"/>
    </source>
</evidence>
<dbReference type="PROSITE" id="PS00523">
    <property type="entry name" value="SULFATASE_1"/>
    <property type="match status" value="1"/>
</dbReference>
<dbReference type="GO" id="GO:0004423">
    <property type="term" value="F:iduronate-2-sulfatase activity"/>
    <property type="evidence" value="ECO:0007669"/>
    <property type="project" value="InterPro"/>
</dbReference>
<comment type="cofactor">
    <cofactor evidence="1">
        <name>Ca(2+)</name>
        <dbReference type="ChEBI" id="CHEBI:29108"/>
    </cofactor>
</comment>
<keyword evidence="3" id="KW-0479">Metal-binding</keyword>
<dbReference type="RefSeq" id="WP_191617219.1">
    <property type="nucleotide sequence ID" value="NZ_JACYFG010000032.1"/>
</dbReference>
<keyword evidence="9" id="KW-1185">Reference proteome</keyword>
<name>A0A927F9A9_9BACT</name>
<dbReference type="AlphaFoldDB" id="A0A927F9A9"/>
<proteinExistence type="inferred from homology"/>
<dbReference type="InterPro" id="IPR024607">
    <property type="entry name" value="Sulfatase_CS"/>
</dbReference>
<comment type="caution">
    <text evidence="8">The sequence shown here is derived from an EMBL/GenBank/DDBJ whole genome shotgun (WGS) entry which is preliminary data.</text>
</comment>
<dbReference type="InterPro" id="IPR000917">
    <property type="entry name" value="Sulfatase_N"/>
</dbReference>
<dbReference type="InterPro" id="IPR035874">
    <property type="entry name" value="IDS"/>
</dbReference>
<dbReference type="CDD" id="cd16030">
    <property type="entry name" value="iduronate-2-sulfatase"/>
    <property type="match status" value="1"/>
</dbReference>
<dbReference type="GO" id="GO:0005737">
    <property type="term" value="C:cytoplasm"/>
    <property type="evidence" value="ECO:0007669"/>
    <property type="project" value="TreeGrafter"/>
</dbReference>
<dbReference type="PANTHER" id="PTHR45953">
    <property type="entry name" value="IDURONATE 2-SULFATASE"/>
    <property type="match status" value="1"/>
</dbReference>
<organism evidence="8 9">
    <name type="scientific">Pelagicoccus enzymogenes</name>
    <dbReference type="NCBI Taxonomy" id="2773457"/>
    <lineage>
        <taxon>Bacteria</taxon>
        <taxon>Pseudomonadati</taxon>
        <taxon>Verrucomicrobiota</taxon>
        <taxon>Opitutia</taxon>
        <taxon>Puniceicoccales</taxon>
        <taxon>Pelagicoccaceae</taxon>
        <taxon>Pelagicoccus</taxon>
    </lineage>
</organism>
<dbReference type="EMBL" id="JACYFG010000032">
    <property type="protein sequence ID" value="MBD5780101.1"/>
    <property type="molecule type" value="Genomic_DNA"/>
</dbReference>
<feature type="domain" description="Sulfatase N-terminal" evidence="7">
    <location>
        <begin position="39"/>
        <end position="389"/>
    </location>
</feature>
<dbReference type="InterPro" id="IPR017850">
    <property type="entry name" value="Alkaline_phosphatase_core_sf"/>
</dbReference>
<keyword evidence="4" id="KW-0732">Signal</keyword>
<evidence type="ECO:0000256" key="1">
    <source>
        <dbReference type="ARBA" id="ARBA00001913"/>
    </source>
</evidence>
<dbReference type="GO" id="GO:0046872">
    <property type="term" value="F:metal ion binding"/>
    <property type="evidence" value="ECO:0007669"/>
    <property type="project" value="UniProtKB-KW"/>
</dbReference>
<protein>
    <submittedName>
        <fullName evidence="8">Sulfatase</fullName>
    </submittedName>
</protein>
<keyword evidence="6" id="KW-0106">Calcium</keyword>
<evidence type="ECO:0000256" key="3">
    <source>
        <dbReference type="ARBA" id="ARBA00022723"/>
    </source>
</evidence>
<evidence type="ECO:0000256" key="5">
    <source>
        <dbReference type="ARBA" id="ARBA00022801"/>
    </source>
</evidence>
<comment type="similarity">
    <text evidence="2">Belongs to the sulfatase family.</text>
</comment>
<evidence type="ECO:0000313" key="9">
    <source>
        <dbReference type="Proteomes" id="UP000622317"/>
    </source>
</evidence>
<dbReference type="PANTHER" id="PTHR45953:SF1">
    <property type="entry name" value="IDURONATE 2-SULFATASE"/>
    <property type="match status" value="1"/>
</dbReference>
<reference evidence="8" key="1">
    <citation type="submission" date="2020-09" db="EMBL/GenBank/DDBJ databases">
        <title>Pelagicoccus enzymogenes sp. nov. with an EPS production, isolated from marine sediment.</title>
        <authorList>
            <person name="Feng X."/>
        </authorList>
    </citation>
    <scope>NUCLEOTIDE SEQUENCE</scope>
    <source>
        <strain evidence="8">NFK12</strain>
    </source>
</reference>
<keyword evidence="5" id="KW-0378">Hydrolase</keyword>
<sequence>MCKISKIRSRRSWPSLRIVLLLAGLLTVSGVAKEKSKMNVLVFFMDDLRPELGCYGETYIQTPQMDRLASEGVLFERAYCQQAICGPSRISMLAGKYPDRLGIQDLWTPLRKSIPDAMSLPRYFKEAGYRTLSFGKVYHHQGDDKEYWTELPDRPGQKYADPEVLESIRMRSEEADKLGMSTREKFSYTAGPPTEIAEVEDEVYQDGAVAEQAIEALGRYKEEPFFMCVGFSKPHLPFAAPKTYWDLYEREQFEVPERTLPVDAPDIAFTNWGELRAYQGMPGDGFLSDEQTRELRHGYAASVSFADAQLGKVMAELDRIGLRENTIVVMWGDHGYKLGDHGQWCKHTNFELDTRVPFIVSAPGFAKGERSRALVEMIDIFPTLVDLTGGEVPSVLDGQSLGPVLRDPSASFRPFAISEYRRGKVIGYTLRNARWRYTEWINTETKRVLAKELYDHEETQLSRVNLVDRGEYAKLVSKLSTQLDSLGRLEVVPLRKRQ</sequence>
<dbReference type="Proteomes" id="UP000622317">
    <property type="component" value="Unassembled WGS sequence"/>
</dbReference>
<evidence type="ECO:0000256" key="6">
    <source>
        <dbReference type="ARBA" id="ARBA00022837"/>
    </source>
</evidence>
<gene>
    <name evidence="8" type="ORF">IEN85_11420</name>
</gene>
<dbReference type="Pfam" id="PF00884">
    <property type="entry name" value="Sulfatase"/>
    <property type="match status" value="1"/>
</dbReference>
<evidence type="ECO:0000259" key="7">
    <source>
        <dbReference type="Pfam" id="PF00884"/>
    </source>
</evidence>
<dbReference type="SUPFAM" id="SSF53649">
    <property type="entry name" value="Alkaline phosphatase-like"/>
    <property type="match status" value="1"/>
</dbReference>
<evidence type="ECO:0000256" key="2">
    <source>
        <dbReference type="ARBA" id="ARBA00008779"/>
    </source>
</evidence>
<accession>A0A927F9A9</accession>
<evidence type="ECO:0000313" key="8">
    <source>
        <dbReference type="EMBL" id="MBD5780101.1"/>
    </source>
</evidence>